<dbReference type="Proteomes" id="UP001235939">
    <property type="component" value="Chromosome 10"/>
</dbReference>
<dbReference type="Gene3D" id="3.30.420.10">
    <property type="entry name" value="Ribonuclease H-like superfamily/Ribonuclease H"/>
    <property type="match status" value="1"/>
</dbReference>
<accession>A0ABY6KXT8</accession>
<organism evidence="3 4">
    <name type="scientific">Cordylochernes scorpioides</name>
    <dbReference type="NCBI Taxonomy" id="51811"/>
    <lineage>
        <taxon>Eukaryota</taxon>
        <taxon>Metazoa</taxon>
        <taxon>Ecdysozoa</taxon>
        <taxon>Arthropoda</taxon>
        <taxon>Chelicerata</taxon>
        <taxon>Arachnida</taxon>
        <taxon>Pseudoscorpiones</taxon>
        <taxon>Cheliferoidea</taxon>
        <taxon>Chernetidae</taxon>
        <taxon>Cordylochernes</taxon>
    </lineage>
</organism>
<keyword evidence="1" id="KW-0175">Coiled coil</keyword>
<dbReference type="PANTHER" id="PTHR46060:SF1">
    <property type="entry name" value="MARINER MOS1 TRANSPOSASE-LIKE PROTEIN"/>
    <property type="match status" value="1"/>
</dbReference>
<dbReference type="Gene3D" id="1.10.10.1450">
    <property type="match status" value="1"/>
</dbReference>
<evidence type="ECO:0000313" key="4">
    <source>
        <dbReference type="Proteomes" id="UP001235939"/>
    </source>
</evidence>
<evidence type="ECO:0000313" key="3">
    <source>
        <dbReference type="EMBL" id="UYV73444.1"/>
    </source>
</evidence>
<feature type="coiled-coil region" evidence="1">
    <location>
        <begin position="312"/>
        <end position="339"/>
    </location>
</feature>
<dbReference type="EMBL" id="CP092872">
    <property type="protein sequence ID" value="UYV73444.1"/>
    <property type="molecule type" value="Genomic_DNA"/>
</dbReference>
<dbReference type="InterPro" id="IPR036397">
    <property type="entry name" value="RNaseH_sf"/>
</dbReference>
<dbReference type="Pfam" id="PF17906">
    <property type="entry name" value="HTH_48"/>
    <property type="match status" value="1"/>
</dbReference>
<name>A0ABY6KXT8_9ARAC</name>
<proteinExistence type="predicted"/>
<evidence type="ECO:0000256" key="1">
    <source>
        <dbReference type="SAM" id="Coils"/>
    </source>
</evidence>
<dbReference type="InterPro" id="IPR052709">
    <property type="entry name" value="Transposase-MT_Hybrid"/>
</dbReference>
<dbReference type="PANTHER" id="PTHR46060">
    <property type="entry name" value="MARINER MOS1 TRANSPOSASE-LIKE PROTEIN"/>
    <property type="match status" value="1"/>
</dbReference>
<keyword evidence="4" id="KW-1185">Reference proteome</keyword>
<reference evidence="3 4" key="1">
    <citation type="submission" date="2022-01" db="EMBL/GenBank/DDBJ databases">
        <title>A chromosomal length assembly of Cordylochernes scorpioides.</title>
        <authorList>
            <person name="Zeh D."/>
            <person name="Zeh J."/>
        </authorList>
    </citation>
    <scope>NUCLEOTIDE SEQUENCE [LARGE SCALE GENOMIC DNA]</scope>
    <source>
        <strain evidence="3">IN4F17</strain>
        <tissue evidence="3">Whole Body</tissue>
    </source>
</reference>
<feature type="domain" description="Mos1 transposase HTH" evidence="2">
    <location>
        <begin position="4"/>
        <end position="48"/>
    </location>
</feature>
<gene>
    <name evidence="3" type="ORF">LAZ67_10003250</name>
</gene>
<evidence type="ECO:0000259" key="2">
    <source>
        <dbReference type="Pfam" id="PF17906"/>
    </source>
</evidence>
<dbReference type="InterPro" id="IPR041426">
    <property type="entry name" value="Mos1_HTH"/>
</dbReference>
<sequence length="473" mass="54236">MEQRAVIKFNAKLGRSASETYILMKQVYGTLCLSKSNVFIWHKRFSDGRNTLEDDKHTGRPSSSKTPESIEKVREFVANNRSASLRMMAEVLHINKETIRTILHEDLGKTKVCAKFVPHTLTGEQKSLRIAHCRDIISAYENDSNFLKSIVTGDETWCFQYDPKPIELTVKFADFKTKLNKMKYYRDRDGVTLKHCSMAYWLKVITALLIIGCIELNPGPKRQATLTNIHHSTPDQATLTNIPHSTPDQAPMDDLKLLIINLSSEVNRLGEKMDARLLNIEQKMEVWERRMTGIETSMASCTDALATNTRLISHNTLKIRNLEERAEALERRARENNLIIYGIESAETDSRELLLQKVKKLMAEDMQITDDVVIAECHRLGRGPKAPILIEVPDHESRISLLKNSFKLRMLNIFMSRDYSPQIREQRKILIEKRKELYKKGIGSKLRDNKLLLNGINYMVVEGQVVNAKGELI</sequence>
<protein>
    <recommendedName>
        <fullName evidence="2">Mos1 transposase HTH domain-containing protein</fullName>
    </recommendedName>
</protein>